<protein>
    <recommendedName>
        <fullName evidence="3">Secreted protein</fullName>
    </recommendedName>
</protein>
<reference evidence="1 2" key="1">
    <citation type="submission" date="2022-11" db="EMBL/GenBank/DDBJ databases">
        <title>Desulfobotulus tamanensis H1 sp. nov. - anaerobic, alkaliphilic, sulphate reducing bacterium isolated from terrestrial mud volcano.</title>
        <authorList>
            <person name="Frolova A."/>
            <person name="Merkel A.Y."/>
            <person name="Slobodkin A.I."/>
        </authorList>
    </citation>
    <scope>NUCLEOTIDE SEQUENCE [LARGE SCALE GENOMIC DNA]</scope>
    <source>
        <strain evidence="1 2">H1</strain>
    </source>
</reference>
<evidence type="ECO:0000313" key="2">
    <source>
        <dbReference type="Proteomes" id="UP001209681"/>
    </source>
</evidence>
<dbReference type="EMBL" id="JAPFPW010000012">
    <property type="protein sequence ID" value="MCW7754476.1"/>
    <property type="molecule type" value="Genomic_DNA"/>
</dbReference>
<keyword evidence="2" id="KW-1185">Reference proteome</keyword>
<organism evidence="1 2">
    <name type="scientific">Desulfobotulus pelophilus</name>
    <dbReference type="NCBI Taxonomy" id="2823377"/>
    <lineage>
        <taxon>Bacteria</taxon>
        <taxon>Pseudomonadati</taxon>
        <taxon>Thermodesulfobacteriota</taxon>
        <taxon>Desulfobacteria</taxon>
        <taxon>Desulfobacterales</taxon>
        <taxon>Desulfobacteraceae</taxon>
        <taxon>Desulfobotulus</taxon>
    </lineage>
</organism>
<comment type="caution">
    <text evidence="1">The sequence shown here is derived from an EMBL/GenBank/DDBJ whole genome shotgun (WGS) entry which is preliminary data.</text>
</comment>
<accession>A0ABT3NAI1</accession>
<dbReference type="RefSeq" id="WP_265425393.1">
    <property type="nucleotide sequence ID" value="NZ_JAPFPW010000012.1"/>
</dbReference>
<evidence type="ECO:0000313" key="1">
    <source>
        <dbReference type="EMBL" id="MCW7754476.1"/>
    </source>
</evidence>
<name>A0ABT3NAI1_9BACT</name>
<gene>
    <name evidence="1" type="ORF">OOT00_10815</name>
</gene>
<sequence length="124" mass="14024">MKKSYFWVGFFFLFILVFSNYAFSDRNTSGGVSVRGYYRQDGTYVRPHTRAYPQKKISPHSPVSSVSSFSDVDYSRLFFNSNYSGQGSFQSNSNNTIKKCVCNGAVVLTNLDSVDSSCVCEYFD</sequence>
<dbReference type="Proteomes" id="UP001209681">
    <property type="component" value="Unassembled WGS sequence"/>
</dbReference>
<proteinExistence type="predicted"/>
<evidence type="ECO:0008006" key="3">
    <source>
        <dbReference type="Google" id="ProtNLM"/>
    </source>
</evidence>